<dbReference type="GO" id="GO:0004672">
    <property type="term" value="F:protein kinase activity"/>
    <property type="evidence" value="ECO:0007669"/>
    <property type="project" value="InterPro"/>
</dbReference>
<dbReference type="Gene3D" id="1.25.40.10">
    <property type="entry name" value="Tetratricopeptide repeat domain"/>
    <property type="match status" value="1"/>
</dbReference>
<dbReference type="AlphaFoldDB" id="A0A835LSQ1"/>
<dbReference type="GO" id="GO:0005524">
    <property type="term" value="F:ATP binding"/>
    <property type="evidence" value="ECO:0007669"/>
    <property type="project" value="UniProtKB-UniRule"/>
</dbReference>
<dbReference type="InterPro" id="IPR011990">
    <property type="entry name" value="TPR-like_helical_dom_sf"/>
</dbReference>
<comment type="caution">
    <text evidence="4">The sequence shown here is derived from an EMBL/GenBank/DDBJ whole genome shotgun (WGS) entry which is preliminary data.</text>
</comment>
<dbReference type="PANTHER" id="PTHR46146:SF23">
    <property type="entry name" value="PROTEIN KINASE DOMAIN-CONTAINING PROTEIN"/>
    <property type="match status" value="1"/>
</dbReference>
<dbReference type="InterPro" id="IPR017441">
    <property type="entry name" value="Protein_kinase_ATP_BS"/>
</dbReference>
<dbReference type="SUPFAM" id="SSF56112">
    <property type="entry name" value="Protein kinase-like (PK-like)"/>
    <property type="match status" value="1"/>
</dbReference>
<dbReference type="OrthoDB" id="185373at2759"/>
<dbReference type="Gene3D" id="3.30.200.20">
    <property type="entry name" value="Phosphorylase Kinase, domain 1"/>
    <property type="match status" value="1"/>
</dbReference>
<feature type="domain" description="Protein kinase" evidence="3">
    <location>
        <begin position="164"/>
        <end position="224"/>
    </location>
</feature>
<dbReference type="InterPro" id="IPR000719">
    <property type="entry name" value="Prot_kinase_dom"/>
</dbReference>
<accession>A0A835LSQ1</accession>
<keyword evidence="5" id="KW-1185">Reference proteome</keyword>
<organism evidence="4 5">
    <name type="scientific">Coptis chinensis</name>
    <dbReference type="NCBI Taxonomy" id="261450"/>
    <lineage>
        <taxon>Eukaryota</taxon>
        <taxon>Viridiplantae</taxon>
        <taxon>Streptophyta</taxon>
        <taxon>Embryophyta</taxon>
        <taxon>Tracheophyta</taxon>
        <taxon>Spermatophyta</taxon>
        <taxon>Magnoliopsida</taxon>
        <taxon>Ranunculales</taxon>
        <taxon>Ranunculaceae</taxon>
        <taxon>Coptidoideae</taxon>
        <taxon>Coptis</taxon>
    </lineage>
</organism>
<evidence type="ECO:0000313" key="5">
    <source>
        <dbReference type="Proteomes" id="UP000631114"/>
    </source>
</evidence>
<dbReference type="EMBL" id="JADFTS010000006">
    <property type="protein sequence ID" value="KAF9603457.1"/>
    <property type="molecule type" value="Genomic_DNA"/>
</dbReference>
<gene>
    <name evidence="4" type="ORF">IFM89_036250</name>
</gene>
<protein>
    <recommendedName>
        <fullName evidence="3">Protein kinase domain-containing protein</fullName>
    </recommendedName>
</protein>
<evidence type="ECO:0000259" key="3">
    <source>
        <dbReference type="PROSITE" id="PS50011"/>
    </source>
</evidence>
<feature type="compositionally biased region" description="Polar residues" evidence="2">
    <location>
        <begin position="13"/>
        <end position="29"/>
    </location>
</feature>
<dbReference type="PROSITE" id="PS00107">
    <property type="entry name" value="PROTEIN_KINASE_ATP"/>
    <property type="match status" value="1"/>
</dbReference>
<sequence>MLEIIAKFLGESNGCTSSASTSQTSNEGSTEAVPSEQVTEIIPSENSINADRNSKSLKPKKQYASLVRCRSVLGKAYSKPLLLCKAIKVFRQMEVNGVKPDCMTLVSALSACARSLMSNEGLQSLFPMEDIAVMGIWELLPHLSKFKPAMGMVRLFVERATGGFKEDTQVGKGSFSCVFKGILKDGTVVVVKRAIISTDVKKNSTEFHTELDLLSRLNHAHLLI</sequence>
<reference evidence="4 5" key="1">
    <citation type="submission" date="2020-10" db="EMBL/GenBank/DDBJ databases">
        <title>The Coptis chinensis genome and diversification of protoberbering-type alkaloids.</title>
        <authorList>
            <person name="Wang B."/>
            <person name="Shu S."/>
            <person name="Song C."/>
            <person name="Liu Y."/>
        </authorList>
    </citation>
    <scope>NUCLEOTIDE SEQUENCE [LARGE SCALE GENOMIC DNA]</scope>
    <source>
        <strain evidence="4">HL-2020</strain>
        <tissue evidence="4">Leaf</tissue>
    </source>
</reference>
<keyword evidence="1" id="KW-0067">ATP-binding</keyword>
<evidence type="ECO:0000256" key="1">
    <source>
        <dbReference type="PROSITE-ProRule" id="PRU10141"/>
    </source>
</evidence>
<keyword evidence="1" id="KW-0547">Nucleotide-binding</keyword>
<dbReference type="Proteomes" id="UP000631114">
    <property type="component" value="Unassembled WGS sequence"/>
</dbReference>
<dbReference type="PROSITE" id="PS50011">
    <property type="entry name" value="PROTEIN_KINASE_DOM"/>
    <property type="match status" value="1"/>
</dbReference>
<dbReference type="InterPro" id="IPR011009">
    <property type="entry name" value="Kinase-like_dom_sf"/>
</dbReference>
<dbReference type="PANTHER" id="PTHR46146">
    <property type="entry name" value="SERINE/THREONINE-PROTEIN KINASE-LIKE PROTEIN CCR4"/>
    <property type="match status" value="1"/>
</dbReference>
<name>A0A835LSQ1_9MAGN</name>
<feature type="binding site" evidence="1">
    <location>
        <position position="192"/>
    </location>
    <ligand>
        <name>ATP</name>
        <dbReference type="ChEBI" id="CHEBI:30616"/>
    </ligand>
</feature>
<proteinExistence type="predicted"/>
<evidence type="ECO:0000313" key="4">
    <source>
        <dbReference type="EMBL" id="KAF9603457.1"/>
    </source>
</evidence>
<feature type="region of interest" description="Disordered" evidence="2">
    <location>
        <begin position="12"/>
        <end position="38"/>
    </location>
</feature>
<evidence type="ECO:0000256" key="2">
    <source>
        <dbReference type="SAM" id="MobiDB-lite"/>
    </source>
</evidence>